<evidence type="ECO:0000313" key="2">
    <source>
        <dbReference type="Proteomes" id="UP001148662"/>
    </source>
</evidence>
<gene>
    <name evidence="1" type="ORF">NM688_g3618</name>
</gene>
<dbReference type="EMBL" id="JANHOG010000540">
    <property type="protein sequence ID" value="KAJ3553429.1"/>
    <property type="molecule type" value="Genomic_DNA"/>
</dbReference>
<reference evidence="1" key="1">
    <citation type="submission" date="2022-07" db="EMBL/GenBank/DDBJ databases">
        <title>Genome Sequence of Phlebia brevispora.</title>
        <authorList>
            <person name="Buettner E."/>
        </authorList>
    </citation>
    <scope>NUCLEOTIDE SEQUENCE</scope>
    <source>
        <strain evidence="1">MPL23</strain>
    </source>
</reference>
<name>A0ACC1T5W2_9APHY</name>
<evidence type="ECO:0000313" key="1">
    <source>
        <dbReference type="EMBL" id="KAJ3553429.1"/>
    </source>
</evidence>
<proteinExistence type="predicted"/>
<dbReference type="Proteomes" id="UP001148662">
    <property type="component" value="Unassembled WGS sequence"/>
</dbReference>
<organism evidence="1 2">
    <name type="scientific">Phlebia brevispora</name>
    <dbReference type="NCBI Taxonomy" id="194682"/>
    <lineage>
        <taxon>Eukaryota</taxon>
        <taxon>Fungi</taxon>
        <taxon>Dikarya</taxon>
        <taxon>Basidiomycota</taxon>
        <taxon>Agaricomycotina</taxon>
        <taxon>Agaricomycetes</taxon>
        <taxon>Polyporales</taxon>
        <taxon>Meruliaceae</taxon>
        <taxon>Phlebia</taxon>
    </lineage>
</organism>
<comment type="caution">
    <text evidence="1">The sequence shown here is derived from an EMBL/GenBank/DDBJ whole genome shotgun (WGS) entry which is preliminary data.</text>
</comment>
<sequence>MKPRLVHGVATGNRRFQAAYTQYICSCPACTESGVVYDPTEARFLPGQACSISVYDEHQRLFGAVQWPKVDSQQDVPLVSPSAVLSAYRTAQQKHESFQEFLPSPIDSGIQHPTGKQPKKTKKPMEESGGKVRSMQDIMDLATLEEIQAEYISLTETYQESICPSDLVFRFPPTLLTSEPHSMHQSPPELGPPARRQANDGPYALEYGRVGNRLVLEREDWLLEKLARVDGILTDGRPKVRPLQQAISSQLSKALAELNDTKEREWYHRNTLHERARRLCKEGRVAVVDTAQYLMRPVALEDPILCVTFITVVIIHLLCHVSLDHCAFLVHAIRALLSISLSFGSVSDFATNAVLRSIPTDVDSMTDELDLNPRCIAYTCCPKCFACYCLDASTSIPEFCTNKESIDRPACGRRLWRKNPAGARVPTRHFLYQDMKEWVGRLLCRPGMEKLLDRDVFDTGGGPDMMRDIWDGEVLRNFKGEDNVVFAGRKKGGEGRYVFALNMDGFNPFTNKQAGKKASVGAVYMVCLNLPPELRYRVENMFLVCLFPGPHGPSLTQINSMIQPIVDDLMIFWDRGVYYARTFEYAKGRLIRCALVPVICGLPAARQMMAFASFSSRHFCCYCGLTSDEMENLDMSSWPPGIRTREEYVAIAIRWKNATRSDRAKLFNQYGIRYSELLRLPYWDPIRFVVIDSMHALFLTLMKHHCRELWGMDVNSKDGDGMREYRKQPNTPENGEIKAAWHTMRHGEEKDLQKLKVAVLRQLCLEAQLKEGRHKTGLLVQLYQYRKDQGWADDNGMPLDARPAAVTAALAAEAQLEKAMLVFRRASTTDDMKILLVPALRSLARYLLDHCDNPPFNKKDARTLKKNELIVGLLKWKLQHPSHRSLLPEQKPPEKSVLSIIPSTSSTSTVRTSMSTRNESVTDTIADSVVAIKPRRKVVIGKGILAEIHKDIQSIVLPSWIGRIPRNLGSASHGSLSADQWRTACTVNLVTSLVRLWGPCSTDTEQRRMLDNFMDLVYATRIATARTLKKDDMDKYHFYMLRYLTNILELYDSWPLHPYHHLALHFPSFLRAFGPTAGWRCFPFERYNYLLQQIDTNYKFGEMEMTMLRRFCVAQNIRALMTTNVIPAAVEPREVVKNALEQLEQKFSNIFQGNDNRGTLLNDMWAAEKDASIQFANTTVRTRLSGATYELLQQQLSHEVKRARVILREPVLKQHTVILRGVKFSTMGTSLGDSQVIFRSASNGQTSAGRICEIFLWEEKLKDGSTTMKPFLLVKPLQSLMEVDALQDMFRNYPWIGGSLFYEAFESQPVLLRVEDIISHFAATPYMSDFIRHACIHVLPLDRN</sequence>
<protein>
    <submittedName>
        <fullName evidence="1">Uncharacterized protein</fullName>
    </submittedName>
</protein>
<accession>A0ACC1T5W2</accession>
<keyword evidence="2" id="KW-1185">Reference proteome</keyword>